<feature type="compositionally biased region" description="Basic and acidic residues" evidence="1">
    <location>
        <begin position="575"/>
        <end position="595"/>
    </location>
</feature>
<organism evidence="2 3">
    <name type="scientific">Mizuhopecten yessoensis</name>
    <name type="common">Japanese scallop</name>
    <name type="synonym">Patinopecten yessoensis</name>
    <dbReference type="NCBI Taxonomy" id="6573"/>
    <lineage>
        <taxon>Eukaryota</taxon>
        <taxon>Metazoa</taxon>
        <taxon>Spiralia</taxon>
        <taxon>Lophotrochozoa</taxon>
        <taxon>Mollusca</taxon>
        <taxon>Bivalvia</taxon>
        <taxon>Autobranchia</taxon>
        <taxon>Pteriomorphia</taxon>
        <taxon>Pectinida</taxon>
        <taxon>Pectinoidea</taxon>
        <taxon>Pectinidae</taxon>
        <taxon>Mizuhopecten</taxon>
    </lineage>
</organism>
<feature type="region of interest" description="Disordered" evidence="1">
    <location>
        <begin position="288"/>
        <end position="637"/>
    </location>
</feature>
<protein>
    <submittedName>
        <fullName evidence="2">Uncharacterized protein</fullName>
    </submittedName>
</protein>
<feature type="compositionally biased region" description="Basic and acidic residues" evidence="1">
    <location>
        <begin position="368"/>
        <end position="380"/>
    </location>
</feature>
<evidence type="ECO:0000313" key="3">
    <source>
        <dbReference type="Proteomes" id="UP000242188"/>
    </source>
</evidence>
<feature type="compositionally biased region" description="Basic and acidic residues" evidence="1">
    <location>
        <begin position="467"/>
        <end position="492"/>
    </location>
</feature>
<evidence type="ECO:0000313" key="2">
    <source>
        <dbReference type="EMBL" id="OWF38874.1"/>
    </source>
</evidence>
<reference evidence="2 3" key="1">
    <citation type="journal article" date="2017" name="Nat. Ecol. Evol.">
        <title>Scallop genome provides insights into evolution of bilaterian karyotype and development.</title>
        <authorList>
            <person name="Wang S."/>
            <person name="Zhang J."/>
            <person name="Jiao W."/>
            <person name="Li J."/>
            <person name="Xun X."/>
            <person name="Sun Y."/>
            <person name="Guo X."/>
            <person name="Huan P."/>
            <person name="Dong B."/>
            <person name="Zhang L."/>
            <person name="Hu X."/>
            <person name="Sun X."/>
            <person name="Wang J."/>
            <person name="Zhao C."/>
            <person name="Wang Y."/>
            <person name="Wang D."/>
            <person name="Huang X."/>
            <person name="Wang R."/>
            <person name="Lv J."/>
            <person name="Li Y."/>
            <person name="Zhang Z."/>
            <person name="Liu B."/>
            <person name="Lu W."/>
            <person name="Hui Y."/>
            <person name="Liang J."/>
            <person name="Zhou Z."/>
            <person name="Hou R."/>
            <person name="Li X."/>
            <person name="Liu Y."/>
            <person name="Li H."/>
            <person name="Ning X."/>
            <person name="Lin Y."/>
            <person name="Zhao L."/>
            <person name="Xing Q."/>
            <person name="Dou J."/>
            <person name="Li Y."/>
            <person name="Mao J."/>
            <person name="Guo H."/>
            <person name="Dou H."/>
            <person name="Li T."/>
            <person name="Mu C."/>
            <person name="Jiang W."/>
            <person name="Fu Q."/>
            <person name="Fu X."/>
            <person name="Miao Y."/>
            <person name="Liu J."/>
            <person name="Yu Q."/>
            <person name="Li R."/>
            <person name="Liao H."/>
            <person name="Li X."/>
            <person name="Kong Y."/>
            <person name="Jiang Z."/>
            <person name="Chourrout D."/>
            <person name="Li R."/>
            <person name="Bao Z."/>
        </authorList>
    </citation>
    <scope>NUCLEOTIDE SEQUENCE [LARGE SCALE GENOMIC DNA]</scope>
    <source>
        <strain evidence="2 3">PY_sf001</strain>
    </source>
</reference>
<name>A0A210PQY9_MIZYE</name>
<dbReference type="OrthoDB" id="2121618at2759"/>
<feature type="compositionally biased region" description="Polar residues" evidence="1">
    <location>
        <begin position="547"/>
        <end position="556"/>
    </location>
</feature>
<evidence type="ECO:0000256" key="1">
    <source>
        <dbReference type="SAM" id="MobiDB-lite"/>
    </source>
</evidence>
<dbReference type="Proteomes" id="UP000242188">
    <property type="component" value="Unassembled WGS sequence"/>
</dbReference>
<dbReference type="AlphaFoldDB" id="A0A210PQY9"/>
<proteinExistence type="predicted"/>
<gene>
    <name evidence="2" type="ORF">KP79_PYT23657</name>
</gene>
<sequence length="843" mass="96131">MATAELRSSFAPLMGGTAYRASKFDTPYGLRPDVEKKDVTIKQEPERLPKIVLRDSAGHQLNTFTTLQEAIYRAELNVRKSRIGATAQEWRLPHGPLPAKPDYSRAGPTISTYRQKINNLKSKNRRVARSFPEYPIYKEVDVDDVAFVAESLNHLPQVPSLSFLRQEFLAQPKRYYPIVNSILLHQKLLSETDKRDPEYTFPGFCFGCRQHMLCPGCDRTSKPHYHLDKLYKTTGGLPQARTLQEELKKHYGDNWRLTLPDLLVRKTSKVPSLTKEERQLIEEELDRNLRSGSEQGQKNFLPPIPSASGRDERKEDAGTASGSIDTEDEGILADRQSLGFNDDDTHTLSSHDQDRGRRGSRGQSSDYDIDKDSDSEDLKYKGIGPRSRTAGSGQETDDDEDMSGYASSQRTERKGRLYKAPAAFKLKQRKKRMLKTQSPFTADRNLNLPTGPGFKLKQNSKNTTKFVDFDKKDHAWKEPSKFELQKSGKDGTKFWSPKSQKKKKHEKHGRHTSPDSGLDSDKMTESVKEDDQEMPPKPLSEKPKPQLVSTPSSQRIATERPPPVKKEKVKKVRREVKDTEKAEKRQLVNGDRTESNDFSQVQVEEETEVTLIDSTDELPPLTNGHRESPELPPIEIPPLPEYVEEKKDVKLKENKRTLIKPIPKLKEAKLPPPPTLKGPKKSVLRTLPKKKGRVPSAEAPVTKEELSDMTDPLDFLTKYCIIHMDRLPFYERIFSNIVETQTPRYERVRPLSPRTGMPLPQSEMPQWGKHEINMFHDLIVISRGQDPEKIGLSPPEQYLEKICYTLEILTDKRKDICAVLGELECTYSTVADLNCILRIMIAF</sequence>
<feature type="compositionally biased region" description="Basic and acidic residues" evidence="1">
    <location>
        <begin position="343"/>
        <end position="357"/>
    </location>
</feature>
<accession>A0A210PQY9</accession>
<feature type="compositionally biased region" description="Basic and acidic residues" evidence="1">
    <location>
        <begin position="519"/>
        <end position="529"/>
    </location>
</feature>
<dbReference type="EMBL" id="NEDP02005553">
    <property type="protein sequence ID" value="OWF38874.1"/>
    <property type="molecule type" value="Genomic_DNA"/>
</dbReference>
<comment type="caution">
    <text evidence="2">The sequence shown here is derived from an EMBL/GenBank/DDBJ whole genome shotgun (WGS) entry which is preliminary data.</text>
</comment>
<dbReference type="STRING" id="6573.A0A210PQY9"/>
<feature type="compositionally biased region" description="Basic residues" evidence="1">
    <location>
        <begin position="499"/>
        <end position="511"/>
    </location>
</feature>
<keyword evidence="3" id="KW-1185">Reference proteome</keyword>